<dbReference type="GeneID" id="4703628"/>
<evidence type="ECO:0000256" key="1">
    <source>
        <dbReference type="ARBA" id="ARBA00004496"/>
    </source>
</evidence>
<evidence type="ECO:0000256" key="6">
    <source>
        <dbReference type="ARBA" id="ARBA00022741"/>
    </source>
</evidence>
<keyword evidence="17" id="KW-1185">Reference proteome</keyword>
<keyword evidence="5" id="KW-0436">Ligase</keyword>
<dbReference type="HOGENOM" id="CLU_025113_4_0_1"/>
<evidence type="ECO:0000256" key="5">
    <source>
        <dbReference type="ARBA" id="ARBA00022598"/>
    </source>
</evidence>
<dbReference type="Gene3D" id="3.40.50.800">
    <property type="entry name" value="Anticodon-binding domain"/>
    <property type="match status" value="1"/>
</dbReference>
<keyword evidence="7" id="KW-0067">ATP-binding</keyword>
<keyword evidence="4" id="KW-0963">Cytoplasm</keyword>
<dbReference type="PANTHER" id="PTHR11476">
    <property type="entry name" value="HISTIDYL-TRNA SYNTHETASE"/>
    <property type="match status" value="1"/>
</dbReference>
<dbReference type="GO" id="GO:0005739">
    <property type="term" value="C:mitochondrion"/>
    <property type="evidence" value="ECO:0007669"/>
    <property type="project" value="EnsemblFungi"/>
</dbReference>
<dbReference type="GO" id="GO:0032543">
    <property type="term" value="P:mitochondrial translation"/>
    <property type="evidence" value="ECO:0007669"/>
    <property type="project" value="EnsemblFungi"/>
</dbReference>
<organism evidence="16 17">
    <name type="scientific">Aspergillus clavatus (strain ATCC 1007 / CBS 513.65 / DSM 816 / NCTC 3887 / NRRL 1 / QM 1276 / 107)</name>
    <dbReference type="NCBI Taxonomy" id="344612"/>
    <lineage>
        <taxon>Eukaryota</taxon>
        <taxon>Fungi</taxon>
        <taxon>Dikarya</taxon>
        <taxon>Ascomycota</taxon>
        <taxon>Pezizomycotina</taxon>
        <taxon>Eurotiomycetes</taxon>
        <taxon>Eurotiomycetidae</taxon>
        <taxon>Eurotiales</taxon>
        <taxon>Aspergillaceae</taxon>
        <taxon>Aspergillus</taxon>
        <taxon>Aspergillus subgen. Fumigati</taxon>
    </lineage>
</organism>
<evidence type="ECO:0000256" key="3">
    <source>
        <dbReference type="ARBA" id="ARBA00012815"/>
    </source>
</evidence>
<dbReference type="SUPFAM" id="SSF55681">
    <property type="entry name" value="Class II aaRS and biotin synthetases"/>
    <property type="match status" value="1"/>
</dbReference>
<comment type="similarity">
    <text evidence="2">Belongs to the class-II aminoacyl-tRNA synthetase family.</text>
</comment>
<dbReference type="eggNOG" id="KOG1936">
    <property type="taxonomic scope" value="Eukaryota"/>
</dbReference>
<dbReference type="VEuPathDB" id="FungiDB:ACLA_051910"/>
<comment type="subcellular location">
    <subcellularLocation>
        <location evidence="1">Cytoplasm</location>
    </subcellularLocation>
</comment>
<evidence type="ECO:0000256" key="2">
    <source>
        <dbReference type="ARBA" id="ARBA00008226"/>
    </source>
</evidence>
<dbReference type="Proteomes" id="UP000006701">
    <property type="component" value="Unassembled WGS sequence"/>
</dbReference>
<evidence type="ECO:0000256" key="4">
    <source>
        <dbReference type="ARBA" id="ARBA00022490"/>
    </source>
</evidence>
<comment type="catalytic activity">
    <reaction evidence="11">
        <text>tRNA(His) + L-histidine + ATP = L-histidyl-tRNA(His) + AMP + diphosphate + H(+)</text>
        <dbReference type="Rhea" id="RHEA:17313"/>
        <dbReference type="Rhea" id="RHEA-COMP:9665"/>
        <dbReference type="Rhea" id="RHEA-COMP:9689"/>
        <dbReference type="ChEBI" id="CHEBI:15378"/>
        <dbReference type="ChEBI" id="CHEBI:30616"/>
        <dbReference type="ChEBI" id="CHEBI:33019"/>
        <dbReference type="ChEBI" id="CHEBI:57595"/>
        <dbReference type="ChEBI" id="CHEBI:78442"/>
        <dbReference type="ChEBI" id="CHEBI:78527"/>
        <dbReference type="ChEBI" id="CHEBI:456215"/>
        <dbReference type="EC" id="6.1.1.21"/>
    </reaction>
</comment>
<dbReference type="InterPro" id="IPR041715">
    <property type="entry name" value="HisRS-like_core"/>
</dbReference>
<dbReference type="GO" id="GO:0004821">
    <property type="term" value="F:histidine-tRNA ligase activity"/>
    <property type="evidence" value="ECO:0007669"/>
    <property type="project" value="UniProtKB-EC"/>
</dbReference>
<dbReference type="FunFam" id="3.30.930.10:FF:000021">
    <property type="entry name" value="Probable histidine--tRNA ligase, mitochondrial"/>
    <property type="match status" value="1"/>
</dbReference>
<dbReference type="InterPro" id="IPR015807">
    <property type="entry name" value="His-tRNA-ligase"/>
</dbReference>
<comment type="function">
    <text evidence="12">Catalyzes the aminoacylation of histidyl-tRNA in both the cytoplasm and the mitochondrion.</text>
</comment>
<evidence type="ECO:0000256" key="8">
    <source>
        <dbReference type="ARBA" id="ARBA00022917"/>
    </source>
</evidence>
<dbReference type="STRING" id="344612.A1CIL4"/>
<dbReference type="EMBL" id="DS027054">
    <property type="protein sequence ID" value="EAW10719.1"/>
    <property type="molecule type" value="Genomic_DNA"/>
</dbReference>
<dbReference type="SUPFAM" id="SSF52954">
    <property type="entry name" value="Class II aaRS ABD-related"/>
    <property type="match status" value="1"/>
</dbReference>
<dbReference type="InterPro" id="IPR006195">
    <property type="entry name" value="aa-tRNA-synth_II"/>
</dbReference>
<evidence type="ECO:0000256" key="7">
    <source>
        <dbReference type="ARBA" id="ARBA00022840"/>
    </source>
</evidence>
<evidence type="ECO:0000256" key="9">
    <source>
        <dbReference type="ARBA" id="ARBA00023146"/>
    </source>
</evidence>
<proteinExistence type="inferred from homology"/>
<evidence type="ECO:0000313" key="16">
    <source>
        <dbReference type="EMBL" id="EAW10719.1"/>
    </source>
</evidence>
<dbReference type="FunFam" id="3.40.50.800:FF:000015">
    <property type="entry name" value="Histidyl-tRNA synthetase, mitochondrial"/>
    <property type="match status" value="1"/>
</dbReference>
<evidence type="ECO:0000313" key="17">
    <source>
        <dbReference type="Proteomes" id="UP000006701"/>
    </source>
</evidence>
<dbReference type="OMA" id="CGGGNFK"/>
<evidence type="ECO:0000256" key="13">
    <source>
        <dbReference type="ARBA" id="ARBA00067413"/>
    </source>
</evidence>
<dbReference type="Gene3D" id="3.30.930.10">
    <property type="entry name" value="Bira Bifunctional Protein, Domain 2"/>
    <property type="match status" value="1"/>
</dbReference>
<sequence>MKPILRSGLLRSARRAIVDPIAVVSLRRALTIKAAAVRPTTTLHLSCCDPTIPHHHRHYSTSSNFSSSRPVDTMPKDNKNAFNLKTPKGTKDWSGSDALLRDRIFSTIADVFKRHGGTALDTPVFELREILAGKYGEDSKLIYDLQDQGGEICSLRYDLTVPFARWLAMNPDVRSMKRYHIAKVYRRDQPAVSKGRMREFYQCDFDIAGTFDPMVPDAEILRIVTEVFEELGWKGRYTIKVNHRKILDGLFEVCGVPAEKIRPISSAVDKLDKMPWADVRKEMVEEKGLEGAVADKIEKYVAGKGGRDLLESLAKDEALMANASAKAGLEEMGLLMDYLEAFGVLDRISFDMSLARGLDYYTGVIYEVVTEGSAPAVSSSAPEAQKLQKSGKKSKSKSGNLEDDDRSNDPTLGVGSVAAGGRYDNLVGMFLPKAQIPCVGVSFGVDRIFSITKARLEREKSAEALRSSEVDVFVMAFGGKGFTGMLKERMDVCQKLWNSNIKAEFSYKIKPKLPQQFKAAEQGGVPFAVILGEDELAAGKVRIKEMGLEEGHPEKEGVLVDLATITDEVKTRLAKKQAQSPAATDLSGVTEQLEAVKVAEAPKTEDAGV</sequence>
<evidence type="ECO:0000256" key="11">
    <source>
        <dbReference type="ARBA" id="ARBA00047639"/>
    </source>
</evidence>
<dbReference type="PROSITE" id="PS50862">
    <property type="entry name" value="AA_TRNA_LIGASE_II"/>
    <property type="match status" value="1"/>
</dbReference>
<name>A1CIL4_ASPCL</name>
<evidence type="ECO:0000256" key="10">
    <source>
        <dbReference type="ARBA" id="ARBA00030619"/>
    </source>
</evidence>
<dbReference type="GO" id="GO:0005829">
    <property type="term" value="C:cytosol"/>
    <property type="evidence" value="ECO:0007669"/>
    <property type="project" value="TreeGrafter"/>
</dbReference>
<feature type="domain" description="Aminoacyl-transfer RNA synthetases class-II family profile" evidence="15">
    <location>
        <begin position="89"/>
        <end position="448"/>
    </location>
</feature>
<dbReference type="InterPro" id="IPR045864">
    <property type="entry name" value="aa-tRNA-synth_II/BPL/LPL"/>
</dbReference>
<evidence type="ECO:0000259" key="15">
    <source>
        <dbReference type="PROSITE" id="PS50862"/>
    </source>
</evidence>
<dbReference type="RefSeq" id="XP_001272145.1">
    <property type="nucleotide sequence ID" value="XM_001272144.1"/>
</dbReference>
<accession>A1CIL4</accession>
<dbReference type="Pfam" id="PF13393">
    <property type="entry name" value="tRNA-synt_His"/>
    <property type="match status" value="1"/>
</dbReference>
<keyword evidence="9" id="KW-0030">Aminoacyl-tRNA synthetase</keyword>
<dbReference type="InterPro" id="IPR036621">
    <property type="entry name" value="Anticodon-bd_dom_sf"/>
</dbReference>
<dbReference type="CDD" id="cd00859">
    <property type="entry name" value="HisRS_anticodon"/>
    <property type="match status" value="1"/>
</dbReference>
<keyword evidence="8" id="KW-0648">Protein biosynthesis</keyword>
<dbReference type="GO" id="GO:0006427">
    <property type="term" value="P:histidyl-tRNA aminoacylation"/>
    <property type="evidence" value="ECO:0007669"/>
    <property type="project" value="EnsemblFungi"/>
</dbReference>
<dbReference type="CDD" id="cd00773">
    <property type="entry name" value="HisRS-like_core"/>
    <property type="match status" value="1"/>
</dbReference>
<evidence type="ECO:0000256" key="14">
    <source>
        <dbReference type="SAM" id="MobiDB-lite"/>
    </source>
</evidence>
<gene>
    <name evidence="16" type="ORF">ACLA_051910</name>
</gene>
<dbReference type="GO" id="GO:1990825">
    <property type="term" value="F:sequence-specific mRNA binding"/>
    <property type="evidence" value="ECO:0007669"/>
    <property type="project" value="EnsemblFungi"/>
</dbReference>
<dbReference type="EC" id="6.1.1.21" evidence="3"/>
<dbReference type="HAMAP" id="MF_00127">
    <property type="entry name" value="His_tRNA_synth"/>
    <property type="match status" value="1"/>
</dbReference>
<dbReference type="KEGG" id="act:ACLA_051910"/>
<protein>
    <recommendedName>
        <fullName evidence="13">Histidine--tRNA ligase, mitochondrial</fullName>
        <ecNumber evidence="3">6.1.1.21</ecNumber>
    </recommendedName>
    <alternativeName>
        <fullName evidence="10">Histidyl-tRNA synthetase</fullName>
    </alternativeName>
</protein>
<dbReference type="OrthoDB" id="1906957at2759"/>
<dbReference type="InterPro" id="IPR004154">
    <property type="entry name" value="Anticodon-bd"/>
</dbReference>
<feature type="region of interest" description="Disordered" evidence="14">
    <location>
        <begin position="377"/>
        <end position="413"/>
    </location>
</feature>
<dbReference type="PANTHER" id="PTHR11476:SF7">
    <property type="entry name" value="HISTIDINE--TRNA LIGASE"/>
    <property type="match status" value="1"/>
</dbReference>
<dbReference type="InterPro" id="IPR033656">
    <property type="entry name" value="HisRS_anticodon"/>
</dbReference>
<reference evidence="16 17" key="1">
    <citation type="journal article" date="2008" name="PLoS Genet.">
        <title>Genomic islands in the pathogenic filamentous fungus Aspergillus fumigatus.</title>
        <authorList>
            <person name="Fedorova N.D."/>
            <person name="Khaldi N."/>
            <person name="Joardar V.S."/>
            <person name="Maiti R."/>
            <person name="Amedeo P."/>
            <person name="Anderson M.J."/>
            <person name="Crabtree J."/>
            <person name="Silva J.C."/>
            <person name="Badger J.H."/>
            <person name="Albarraq A."/>
            <person name="Angiuoli S."/>
            <person name="Bussey H."/>
            <person name="Bowyer P."/>
            <person name="Cotty P.J."/>
            <person name="Dyer P.S."/>
            <person name="Egan A."/>
            <person name="Galens K."/>
            <person name="Fraser-Liggett C.M."/>
            <person name="Haas B.J."/>
            <person name="Inman J.M."/>
            <person name="Kent R."/>
            <person name="Lemieux S."/>
            <person name="Malavazi I."/>
            <person name="Orvis J."/>
            <person name="Roemer T."/>
            <person name="Ronning C.M."/>
            <person name="Sundaram J.P."/>
            <person name="Sutton G."/>
            <person name="Turner G."/>
            <person name="Venter J.C."/>
            <person name="White O.R."/>
            <person name="Whitty B.R."/>
            <person name="Youngman P."/>
            <person name="Wolfe K.H."/>
            <person name="Goldman G.H."/>
            <person name="Wortman J.R."/>
            <person name="Jiang B."/>
            <person name="Denning D.W."/>
            <person name="Nierman W.C."/>
        </authorList>
    </citation>
    <scope>NUCLEOTIDE SEQUENCE [LARGE SCALE GENOMIC DNA]</scope>
    <source>
        <strain evidence="17">ATCC 1007 / CBS 513.65 / DSM 816 / NCTC 3887 / NRRL 1</strain>
    </source>
</reference>
<keyword evidence="6" id="KW-0547">Nucleotide-binding</keyword>
<dbReference type="Pfam" id="PF03129">
    <property type="entry name" value="HGTP_anticodon"/>
    <property type="match status" value="1"/>
</dbReference>
<dbReference type="GO" id="GO:0005524">
    <property type="term" value="F:ATP binding"/>
    <property type="evidence" value="ECO:0007669"/>
    <property type="project" value="UniProtKB-KW"/>
</dbReference>
<dbReference type="AlphaFoldDB" id="A1CIL4"/>
<evidence type="ECO:0000256" key="12">
    <source>
        <dbReference type="ARBA" id="ARBA00058343"/>
    </source>
</evidence>